<accession>A0A1E5XUS8</accession>
<dbReference type="OrthoDB" id="9806939at2"/>
<dbReference type="PANTHER" id="PTHR30469">
    <property type="entry name" value="MULTIDRUG RESISTANCE PROTEIN MDTA"/>
    <property type="match status" value="1"/>
</dbReference>
<evidence type="ECO:0000313" key="4">
    <source>
        <dbReference type="EMBL" id="OEO32340.1"/>
    </source>
</evidence>
<gene>
    <name evidence="4" type="ORF">VW23_011905</name>
</gene>
<feature type="transmembrane region" description="Helical" evidence="2">
    <location>
        <begin position="7"/>
        <end position="29"/>
    </location>
</feature>
<dbReference type="Pfam" id="PF25954">
    <property type="entry name" value="Beta-barrel_RND_2"/>
    <property type="match status" value="1"/>
</dbReference>
<dbReference type="InterPro" id="IPR058792">
    <property type="entry name" value="Beta-barrel_RND_2"/>
</dbReference>
<keyword evidence="2" id="KW-0812">Transmembrane</keyword>
<keyword evidence="5" id="KW-1185">Reference proteome</keyword>
<dbReference type="Gene3D" id="2.40.420.20">
    <property type="match status" value="1"/>
</dbReference>
<evidence type="ECO:0000256" key="2">
    <source>
        <dbReference type="SAM" id="Phobius"/>
    </source>
</evidence>
<reference evidence="4 5" key="1">
    <citation type="journal article" date="2015" name="Genome Announc.">
        <title>Genome Assemblies of Three Soil-Associated Devosia species: D. insulae, D. limi, and D. soli.</title>
        <authorList>
            <person name="Hassan Y.I."/>
            <person name="Lepp D."/>
            <person name="Zhou T."/>
        </authorList>
    </citation>
    <scope>NUCLEOTIDE SEQUENCE [LARGE SCALE GENOMIC DNA]</scope>
    <source>
        <strain evidence="4 5">DS-56</strain>
    </source>
</reference>
<dbReference type="Gene3D" id="1.10.287.470">
    <property type="entry name" value="Helix hairpin bin"/>
    <property type="match status" value="1"/>
</dbReference>
<dbReference type="RefSeq" id="WP_069908474.1">
    <property type="nucleotide sequence ID" value="NZ_LAJE02000074.1"/>
</dbReference>
<dbReference type="Proteomes" id="UP000095463">
    <property type="component" value="Unassembled WGS sequence"/>
</dbReference>
<evidence type="ECO:0000256" key="1">
    <source>
        <dbReference type="ARBA" id="ARBA00009477"/>
    </source>
</evidence>
<comment type="similarity">
    <text evidence="1">Belongs to the membrane fusion protein (MFP) (TC 8.A.1) family.</text>
</comment>
<evidence type="ECO:0000313" key="5">
    <source>
        <dbReference type="Proteomes" id="UP000095463"/>
    </source>
</evidence>
<dbReference type="PANTHER" id="PTHR30469:SF29">
    <property type="entry name" value="BLR2860 PROTEIN"/>
    <property type="match status" value="1"/>
</dbReference>
<proteinExistence type="inferred from homology"/>
<dbReference type="EMBL" id="LAJE02000074">
    <property type="protein sequence ID" value="OEO32340.1"/>
    <property type="molecule type" value="Genomic_DNA"/>
</dbReference>
<organism evidence="4 5">
    <name type="scientific">Devosia insulae DS-56</name>
    <dbReference type="NCBI Taxonomy" id="1116389"/>
    <lineage>
        <taxon>Bacteria</taxon>
        <taxon>Pseudomonadati</taxon>
        <taxon>Pseudomonadota</taxon>
        <taxon>Alphaproteobacteria</taxon>
        <taxon>Hyphomicrobiales</taxon>
        <taxon>Devosiaceae</taxon>
        <taxon>Devosia</taxon>
    </lineage>
</organism>
<name>A0A1E5XUS8_9HYPH</name>
<dbReference type="AlphaFoldDB" id="A0A1E5XUS8"/>
<evidence type="ECO:0000259" key="3">
    <source>
        <dbReference type="Pfam" id="PF25954"/>
    </source>
</evidence>
<dbReference type="GO" id="GO:0015562">
    <property type="term" value="F:efflux transmembrane transporter activity"/>
    <property type="evidence" value="ECO:0007669"/>
    <property type="project" value="TreeGrafter"/>
</dbReference>
<protein>
    <recommendedName>
        <fullName evidence="3">CusB-like beta-barrel domain-containing protein</fullName>
    </recommendedName>
</protein>
<dbReference type="NCBIfam" id="TIGR01730">
    <property type="entry name" value="RND_mfp"/>
    <property type="match status" value="1"/>
</dbReference>
<keyword evidence="2" id="KW-0472">Membrane</keyword>
<sequence>MRAIVSYGVAGAIVIAGALWLGSGVFVAGGNGPGHGEKPIVSFFSKDAEGAETTHHVAEGAVDPALTIAERVAESSGASAPAQSVRTETYAMQAMPVEVPLRGRTKAKNVTTITPETSGVVTAVNVTKGQTVKAGDIICTLEEGTRAAAVAQAEAALAQAQTNADSNRALREKGLAANNTGIVAEAALRQAQTAFDQAKQEFDRAKVTTKVAGVVQDPVATVGSVLSPGQPCATVVELDPMLFVANVPEARIARAELGLAASVETVTGQKVEGKVSYIASLADEATRSFPVEIEIPNANGKVLSGVTATATVTMGTVPAHLLPQSVLTLNDEGTLGVRSVKDGVVEFYPVTIISDSREGVWVTGLPPTVDVITMGQEYVVPGQKVNATNVTGKPESVEAEAAAEGVHS</sequence>
<dbReference type="Gene3D" id="2.40.30.170">
    <property type="match status" value="1"/>
</dbReference>
<dbReference type="InterPro" id="IPR006143">
    <property type="entry name" value="RND_pump_MFP"/>
</dbReference>
<feature type="domain" description="CusB-like beta-barrel" evidence="3">
    <location>
        <begin position="244"/>
        <end position="313"/>
    </location>
</feature>
<dbReference type="GO" id="GO:1990281">
    <property type="term" value="C:efflux pump complex"/>
    <property type="evidence" value="ECO:0007669"/>
    <property type="project" value="TreeGrafter"/>
</dbReference>
<keyword evidence="2" id="KW-1133">Transmembrane helix</keyword>
<dbReference type="Gene3D" id="2.40.50.100">
    <property type="match status" value="1"/>
</dbReference>
<comment type="caution">
    <text evidence="4">The sequence shown here is derived from an EMBL/GenBank/DDBJ whole genome shotgun (WGS) entry which is preliminary data.</text>
</comment>
<dbReference type="SUPFAM" id="SSF111369">
    <property type="entry name" value="HlyD-like secretion proteins"/>
    <property type="match status" value="1"/>
</dbReference>